<protein>
    <submittedName>
        <fullName evidence="2">Uncharacterized protein</fullName>
    </submittedName>
</protein>
<sequence>MAEEKESTSIPLSQAENVGEDPAKIPPSSPNSSTRQISQISMKGGFAPLGVSEFNVSMSSPVGSTLECGMVVCRPLGYRKMI</sequence>
<organism evidence="2 3">
    <name type="scientific">Morella rubra</name>
    <name type="common">Chinese bayberry</name>
    <dbReference type="NCBI Taxonomy" id="262757"/>
    <lineage>
        <taxon>Eukaryota</taxon>
        <taxon>Viridiplantae</taxon>
        <taxon>Streptophyta</taxon>
        <taxon>Embryophyta</taxon>
        <taxon>Tracheophyta</taxon>
        <taxon>Spermatophyta</taxon>
        <taxon>Magnoliopsida</taxon>
        <taxon>eudicotyledons</taxon>
        <taxon>Gunneridae</taxon>
        <taxon>Pentapetalae</taxon>
        <taxon>rosids</taxon>
        <taxon>fabids</taxon>
        <taxon>Fagales</taxon>
        <taxon>Myricaceae</taxon>
        <taxon>Morella</taxon>
    </lineage>
</organism>
<evidence type="ECO:0000256" key="1">
    <source>
        <dbReference type="SAM" id="MobiDB-lite"/>
    </source>
</evidence>
<proteinExistence type="predicted"/>
<dbReference type="EMBL" id="RXIC02000024">
    <property type="protein sequence ID" value="KAB1210348.1"/>
    <property type="molecule type" value="Genomic_DNA"/>
</dbReference>
<keyword evidence="3" id="KW-1185">Reference proteome</keyword>
<name>A0A6A1VER1_9ROSI</name>
<reference evidence="2 3" key="1">
    <citation type="journal article" date="2019" name="Plant Biotechnol. J.">
        <title>The red bayberry genome and genetic basis of sex determination.</title>
        <authorList>
            <person name="Jia H.M."/>
            <person name="Jia H.J."/>
            <person name="Cai Q.L."/>
            <person name="Wang Y."/>
            <person name="Zhao H.B."/>
            <person name="Yang W.F."/>
            <person name="Wang G.Y."/>
            <person name="Li Y.H."/>
            <person name="Zhan D.L."/>
            <person name="Shen Y.T."/>
            <person name="Niu Q.F."/>
            <person name="Chang L."/>
            <person name="Qiu J."/>
            <person name="Zhao L."/>
            <person name="Xie H.B."/>
            <person name="Fu W.Y."/>
            <person name="Jin J."/>
            <person name="Li X.W."/>
            <person name="Jiao Y."/>
            <person name="Zhou C.C."/>
            <person name="Tu T."/>
            <person name="Chai C.Y."/>
            <person name="Gao J.L."/>
            <person name="Fan L.J."/>
            <person name="van de Weg E."/>
            <person name="Wang J.Y."/>
            <person name="Gao Z.S."/>
        </authorList>
    </citation>
    <scope>NUCLEOTIDE SEQUENCE [LARGE SCALE GENOMIC DNA]</scope>
    <source>
        <tissue evidence="2">Leaves</tissue>
    </source>
</reference>
<feature type="region of interest" description="Disordered" evidence="1">
    <location>
        <begin position="1"/>
        <end position="38"/>
    </location>
</feature>
<comment type="caution">
    <text evidence="2">The sequence shown here is derived from an EMBL/GenBank/DDBJ whole genome shotgun (WGS) entry which is preliminary data.</text>
</comment>
<accession>A0A6A1VER1</accession>
<dbReference type="Proteomes" id="UP000516437">
    <property type="component" value="Chromosome 6"/>
</dbReference>
<evidence type="ECO:0000313" key="2">
    <source>
        <dbReference type="EMBL" id="KAB1210348.1"/>
    </source>
</evidence>
<dbReference type="OrthoDB" id="10537549at2759"/>
<evidence type="ECO:0000313" key="3">
    <source>
        <dbReference type="Proteomes" id="UP000516437"/>
    </source>
</evidence>
<dbReference type="AlphaFoldDB" id="A0A6A1VER1"/>
<gene>
    <name evidence="2" type="ORF">CJ030_MR6G024145</name>
</gene>